<dbReference type="PANTHER" id="PTHR33050">
    <property type="entry name" value="REVERSE TRANSCRIPTASE DOMAIN-CONTAINING PROTEIN"/>
    <property type="match status" value="1"/>
</dbReference>
<organism evidence="8 9">
    <name type="scientific">Trichoplusia ni</name>
    <name type="common">Cabbage looper</name>
    <dbReference type="NCBI Taxonomy" id="7111"/>
    <lineage>
        <taxon>Eukaryota</taxon>
        <taxon>Metazoa</taxon>
        <taxon>Ecdysozoa</taxon>
        <taxon>Arthropoda</taxon>
        <taxon>Hexapoda</taxon>
        <taxon>Insecta</taxon>
        <taxon>Pterygota</taxon>
        <taxon>Neoptera</taxon>
        <taxon>Endopterygota</taxon>
        <taxon>Lepidoptera</taxon>
        <taxon>Glossata</taxon>
        <taxon>Ditrysia</taxon>
        <taxon>Noctuoidea</taxon>
        <taxon>Noctuidae</taxon>
        <taxon>Plusiinae</taxon>
        <taxon>Trichoplusia</taxon>
    </lineage>
</organism>
<dbReference type="InterPro" id="IPR012337">
    <property type="entry name" value="RNaseH-like_sf"/>
</dbReference>
<dbReference type="InterPro" id="IPR052055">
    <property type="entry name" value="Hepadnavirus_pol/RT"/>
</dbReference>
<evidence type="ECO:0000313" key="8">
    <source>
        <dbReference type="Proteomes" id="UP000322000"/>
    </source>
</evidence>
<evidence type="ECO:0000256" key="6">
    <source>
        <dbReference type="ARBA" id="ARBA00022918"/>
    </source>
</evidence>
<reference evidence="9" key="1">
    <citation type="submission" date="2025-08" db="UniProtKB">
        <authorList>
            <consortium name="RefSeq"/>
        </authorList>
    </citation>
    <scope>IDENTIFICATION</scope>
</reference>
<keyword evidence="2" id="KW-0548">Nucleotidyltransferase</keyword>
<dbReference type="GO" id="GO:0003964">
    <property type="term" value="F:RNA-directed DNA polymerase activity"/>
    <property type="evidence" value="ECO:0007669"/>
    <property type="project" value="UniProtKB-KW"/>
</dbReference>
<dbReference type="Pfam" id="PF17917">
    <property type="entry name" value="RT_RNaseH"/>
    <property type="match status" value="1"/>
</dbReference>
<protein>
    <submittedName>
        <fullName evidence="9">Uncharacterized protein LOC113508221</fullName>
    </submittedName>
</protein>
<proteinExistence type="predicted"/>
<dbReference type="GeneID" id="113508221"/>
<evidence type="ECO:0000256" key="2">
    <source>
        <dbReference type="ARBA" id="ARBA00022695"/>
    </source>
</evidence>
<keyword evidence="6" id="KW-0695">RNA-directed DNA polymerase</keyword>
<dbReference type="Gene3D" id="3.30.420.10">
    <property type="entry name" value="Ribonuclease H-like superfamily/Ribonuclease H"/>
    <property type="match status" value="1"/>
</dbReference>
<dbReference type="SUPFAM" id="SSF53098">
    <property type="entry name" value="Ribonuclease H-like"/>
    <property type="match status" value="1"/>
</dbReference>
<dbReference type="InterPro" id="IPR036397">
    <property type="entry name" value="RNaseH_sf"/>
</dbReference>
<evidence type="ECO:0000313" key="9">
    <source>
        <dbReference type="RefSeq" id="XP_026746976.1"/>
    </source>
</evidence>
<keyword evidence="3" id="KW-0540">Nuclease</keyword>
<dbReference type="AlphaFoldDB" id="A0A7E5X3L6"/>
<evidence type="ECO:0000256" key="3">
    <source>
        <dbReference type="ARBA" id="ARBA00022722"/>
    </source>
</evidence>
<dbReference type="Proteomes" id="UP000322000">
    <property type="component" value="Unplaced"/>
</dbReference>
<keyword evidence="1" id="KW-0808">Transferase</keyword>
<keyword evidence="5" id="KW-0378">Hydrolase</keyword>
<accession>A0A7E5X3L6</accession>
<dbReference type="InParanoid" id="A0A7E5X3L6"/>
<dbReference type="KEGG" id="tnl:113508221"/>
<evidence type="ECO:0000256" key="1">
    <source>
        <dbReference type="ARBA" id="ARBA00022679"/>
    </source>
</evidence>
<gene>
    <name evidence="9" type="primary">LOC113508221</name>
</gene>
<dbReference type="OrthoDB" id="7462124at2759"/>
<evidence type="ECO:0000256" key="4">
    <source>
        <dbReference type="ARBA" id="ARBA00022759"/>
    </source>
</evidence>
<sequence>MPQPVRLEMEWWYQSIRRSMSIHLNTETHLLTTDASDIGWAAQLNDSDVVGSWTERQKSWHANQKEMFAVYAAVLQNRCQLQNAHVPLQTDNWTVVSYINKEGGTKSKRLLVQTRQLFTILDDQNIHLTAHYFPGRFNAEVDALSRKRECPEWHLKETATSKIFQMWGTPEIDLFASKTAHVVPIFASLDKNDQEAIHHNSFCHQWHYSLA</sequence>
<evidence type="ECO:0000259" key="7">
    <source>
        <dbReference type="Pfam" id="PF17917"/>
    </source>
</evidence>
<evidence type="ECO:0000256" key="5">
    <source>
        <dbReference type="ARBA" id="ARBA00022801"/>
    </source>
</evidence>
<name>A0A7E5X3L6_TRINI</name>
<feature type="domain" description="Reverse transcriptase RNase H-like" evidence="7">
    <location>
        <begin position="29"/>
        <end position="102"/>
    </location>
</feature>
<dbReference type="InterPro" id="IPR041373">
    <property type="entry name" value="RT_RNaseH"/>
</dbReference>
<keyword evidence="4" id="KW-0255">Endonuclease</keyword>
<dbReference type="GO" id="GO:0004519">
    <property type="term" value="F:endonuclease activity"/>
    <property type="evidence" value="ECO:0007669"/>
    <property type="project" value="UniProtKB-KW"/>
</dbReference>
<dbReference type="GO" id="GO:0003676">
    <property type="term" value="F:nucleic acid binding"/>
    <property type="evidence" value="ECO:0007669"/>
    <property type="project" value="InterPro"/>
</dbReference>
<dbReference type="RefSeq" id="XP_026746976.1">
    <property type="nucleotide sequence ID" value="XM_026891175.1"/>
</dbReference>
<keyword evidence="8" id="KW-1185">Reference proteome</keyword>
<dbReference type="CDD" id="cd09275">
    <property type="entry name" value="RNase_HI_RT_DIRS1"/>
    <property type="match status" value="1"/>
</dbReference>
<dbReference type="PANTHER" id="PTHR33050:SF7">
    <property type="entry name" value="RIBONUCLEASE H"/>
    <property type="match status" value="1"/>
</dbReference>
<dbReference type="GO" id="GO:0016787">
    <property type="term" value="F:hydrolase activity"/>
    <property type="evidence" value="ECO:0007669"/>
    <property type="project" value="UniProtKB-KW"/>
</dbReference>